<evidence type="ECO:0000313" key="9">
    <source>
        <dbReference type="EMBL" id="KAF0023140.1"/>
    </source>
</evidence>
<dbReference type="SUPFAM" id="SSF52540">
    <property type="entry name" value="P-loop containing nucleoside triphosphate hydrolases"/>
    <property type="match status" value="1"/>
</dbReference>
<feature type="region of interest" description="Disordered" evidence="7">
    <location>
        <begin position="966"/>
        <end position="985"/>
    </location>
</feature>
<keyword evidence="6" id="KW-0175">Coiled coil</keyword>
<dbReference type="GO" id="GO:0007018">
    <property type="term" value="P:microtubule-based movement"/>
    <property type="evidence" value="ECO:0007669"/>
    <property type="project" value="InterPro"/>
</dbReference>
<dbReference type="GO" id="GO:0005524">
    <property type="term" value="F:ATP binding"/>
    <property type="evidence" value="ECO:0007669"/>
    <property type="project" value="UniProtKB-KW"/>
</dbReference>
<feature type="compositionally biased region" description="Basic and acidic residues" evidence="7">
    <location>
        <begin position="154"/>
        <end position="166"/>
    </location>
</feature>
<dbReference type="InterPro" id="IPR027417">
    <property type="entry name" value="P-loop_NTPase"/>
</dbReference>
<dbReference type="Gene3D" id="3.40.850.10">
    <property type="entry name" value="Kinesin motor domain"/>
    <property type="match status" value="1"/>
</dbReference>
<feature type="compositionally biased region" description="Polar residues" evidence="7">
    <location>
        <begin position="1148"/>
        <end position="1161"/>
    </location>
</feature>
<sequence length="1322" mass="144392">MCQRAAAVPSYGSLPGSVGDRIRSAMWFGGGSASASPGSGRSDGKVACCERCSATLVALKKQALSLAVHHHFSCKDSSDLSAYLNDNLRVHSRFSPADSRDREREQQGQCAACGTNMNLLKREAVHLALSRGQPLAKPPFAPSLSTGTLPGPSETKRWDRARREADAAALQPPTRTCSPHTPQSPRTPQRTPQTLRRRGPKLPNPDMDRWVEQQQQQQQFAGCKSVSNTDGVTIYPYNQAADGANLASGDAGTLQTSSKIPHISRVVTIANTAAMSFLARAAEKLSLTLRKKGQASDPAPAHFSTCFRDIIQKNPPPVPSCLLQAATRTKDSPNVGKVKVIVRVSPILSGGRGQPPVLQIDPSKKRVTIIEPVSRGQPSTAMIRGRGDTNLLRTFNFDAAYPQESGQAEVCAGVLADVIRCVLSGSDGCVLGLGCADVGSWSSTVGSDESIQNLGLIPCAISWLYSAIERRREKTWTDLIVSVSAVELCSGDEDTLRDLLGEVVPSVGNAQDSPRARIKLQEDPVYGIQLRNHNRVKAPTAERAASLLDAAIAARRHSDFITYLSHTSIMFFTLHVQPPRTDNSTIGKGSRGPTKLTIIDVCSGMRSMSKNKPPHSELGPVVLSLLSGHKTTPNKGSKLTMLLRESLGHTNCHTTVMAEVDDSLAHLQETLSTIQLASRIRRTQKRTKQSTSCSPCGRSLTREKKGPLSFSLRAFHSTDEADLDDPEFTSLLQELLRIPQHQGEKKEETVQEHVEMLKADMKPPERDCLKCETFAELQERLGCIDGKAGKQTNSKSSEAPQTLNQGLGCSQACDGEKQTDGDSFQREDSGLYDCEECSGTSSSEELLNQTLSLNMTCRSELPNTGTLKSNDKLPSQHCNVDAQDVDCDLDGGKVKESPFVSDTNKGVKSGPQLKRNTVESPEDWNTLEKRSGAFASETHVKKHDEIATPKVRRLSAPSVKNLSLTHKGIRQSTNRSASLSPDNKTVSFEQTSSFFSSSPPRSFQSISRTPSQSSTCSSTKSAIQGFVNGRISDLLKERASSPTLGGVDQMTTLPSPYSQMTDPRTPDHLSGHASDTTSVLSGDLPPAMGKTSLYFSNRNSMVSSGYDSMVRDCETTGSSASNRDSVSDRSSSHLSVARSCRSSRRKGSTGTHQRCPSQETAVSLRRSASGLRSHWADRGIPEAYEIKVYEIDNVQRMQKRAGAGKQGPACFSAKLKFLEHRQQRISEVRAKYDNLSRELKRAKHNLTLEPGKWNQEFDLWQTFEVDSLEHLEALEVVTARLENRVDRCKANVMMVTCFDVATRRRHKKRRRKAQERRAFEGT</sequence>
<feature type="region of interest" description="Disordered" evidence="7">
    <location>
        <begin position="1113"/>
        <end position="1168"/>
    </location>
</feature>
<feature type="region of interest" description="Disordered" evidence="7">
    <location>
        <begin position="1039"/>
        <end position="1084"/>
    </location>
</feature>
<dbReference type="PANTHER" id="PTHR21608:SF8">
    <property type="entry name" value="KINESIN-LIKE PROTEIN KIF26B"/>
    <property type="match status" value="1"/>
</dbReference>
<feature type="coiled-coil region" evidence="6">
    <location>
        <begin position="1218"/>
        <end position="1245"/>
    </location>
</feature>
<comment type="caution">
    <text evidence="9">The sequence shown here is derived from an EMBL/GenBank/DDBJ whole genome shotgun (WGS) entry which is preliminary data.</text>
</comment>
<feature type="region of interest" description="Disordered" evidence="7">
    <location>
        <begin position="990"/>
        <end position="1018"/>
    </location>
</feature>
<dbReference type="Pfam" id="PF00225">
    <property type="entry name" value="Kinesin"/>
    <property type="match status" value="1"/>
</dbReference>
<reference evidence="9 10" key="1">
    <citation type="submission" date="2019-06" db="EMBL/GenBank/DDBJ databases">
        <title>Draft genomes of female and male turbot (Scophthalmus maximus).</title>
        <authorList>
            <person name="Xu H."/>
            <person name="Xu X.-W."/>
            <person name="Shao C."/>
            <person name="Chen S."/>
        </authorList>
    </citation>
    <scope>NUCLEOTIDE SEQUENCE [LARGE SCALE GENOMIC DNA]</scope>
    <source>
        <strain evidence="9">Ysfricsl-2016a</strain>
        <tissue evidence="9">Blood</tissue>
    </source>
</reference>
<protein>
    <recommendedName>
        <fullName evidence="8">Kinesin motor domain-containing protein</fullName>
    </recommendedName>
</protein>
<evidence type="ECO:0000313" key="10">
    <source>
        <dbReference type="Proteomes" id="UP000438429"/>
    </source>
</evidence>
<dbReference type="Proteomes" id="UP000438429">
    <property type="component" value="Unassembled WGS sequence"/>
</dbReference>
<dbReference type="InterPro" id="IPR001752">
    <property type="entry name" value="Kinesin_motor_dom"/>
</dbReference>
<keyword evidence="3" id="KW-0067">ATP-binding</keyword>
<dbReference type="PROSITE" id="PS50067">
    <property type="entry name" value="KINESIN_MOTOR_2"/>
    <property type="match status" value="1"/>
</dbReference>
<evidence type="ECO:0000256" key="4">
    <source>
        <dbReference type="ARBA" id="ARBA00023212"/>
    </source>
</evidence>
<evidence type="ECO:0000259" key="8">
    <source>
        <dbReference type="PROSITE" id="PS50067"/>
    </source>
</evidence>
<feature type="compositionally biased region" description="Low complexity" evidence="7">
    <location>
        <begin position="179"/>
        <end position="194"/>
    </location>
</feature>
<comment type="similarity">
    <text evidence="5">Belongs to the TRAFAC class myosin-kinesin ATPase superfamily. Kinesin family.</text>
</comment>
<dbReference type="InterPro" id="IPR036961">
    <property type="entry name" value="Kinesin_motor_dom_sf"/>
</dbReference>
<dbReference type="SMART" id="SM00129">
    <property type="entry name" value="KISc"/>
    <property type="match status" value="1"/>
</dbReference>
<keyword evidence="2" id="KW-0547">Nucleotide-binding</keyword>
<feature type="domain" description="Kinesin motor" evidence="8">
    <location>
        <begin position="337"/>
        <end position="683"/>
    </location>
</feature>
<dbReference type="GO" id="GO:0005856">
    <property type="term" value="C:cytoskeleton"/>
    <property type="evidence" value="ECO:0007669"/>
    <property type="project" value="UniProtKB-SubCell"/>
</dbReference>
<evidence type="ECO:0000256" key="3">
    <source>
        <dbReference type="ARBA" id="ARBA00022840"/>
    </source>
</evidence>
<feature type="region of interest" description="Disordered" evidence="7">
    <location>
        <begin position="898"/>
        <end position="923"/>
    </location>
</feature>
<feature type="region of interest" description="Disordered" evidence="7">
    <location>
        <begin position="135"/>
        <end position="207"/>
    </location>
</feature>
<dbReference type="GO" id="GO:0008017">
    <property type="term" value="F:microtubule binding"/>
    <property type="evidence" value="ECO:0007669"/>
    <property type="project" value="InterPro"/>
</dbReference>
<evidence type="ECO:0000256" key="1">
    <source>
        <dbReference type="ARBA" id="ARBA00004245"/>
    </source>
</evidence>
<dbReference type="PANTHER" id="PTHR21608">
    <property type="entry name" value="KINESIN-LIKE PROTEIN CG14535"/>
    <property type="match status" value="1"/>
</dbReference>
<feature type="compositionally biased region" description="Polar residues" evidence="7">
    <location>
        <begin position="1049"/>
        <end position="1062"/>
    </location>
</feature>
<accession>A0A6A4RUU4</accession>
<evidence type="ECO:0000256" key="6">
    <source>
        <dbReference type="SAM" id="Coils"/>
    </source>
</evidence>
<gene>
    <name evidence="9" type="ORF">F2P81_023770</name>
</gene>
<keyword evidence="4" id="KW-0206">Cytoskeleton</keyword>
<comment type="subcellular location">
    <subcellularLocation>
        <location evidence="1">Cytoplasm</location>
        <location evidence="1">Cytoskeleton</location>
    </subcellularLocation>
</comment>
<proteinExistence type="inferred from homology"/>
<dbReference type="InterPro" id="IPR027640">
    <property type="entry name" value="Kinesin-like_fam"/>
</dbReference>
<evidence type="ECO:0000256" key="2">
    <source>
        <dbReference type="ARBA" id="ARBA00022741"/>
    </source>
</evidence>
<evidence type="ECO:0000256" key="5">
    <source>
        <dbReference type="PROSITE-ProRule" id="PRU00283"/>
    </source>
</evidence>
<dbReference type="GO" id="GO:0003777">
    <property type="term" value="F:microtubule motor activity"/>
    <property type="evidence" value="ECO:0007669"/>
    <property type="project" value="InterPro"/>
</dbReference>
<dbReference type="InterPro" id="IPR057090">
    <property type="entry name" value="HTH_KIF26A_B_1st"/>
</dbReference>
<comment type="caution">
    <text evidence="5">Lacks conserved residue(s) required for the propagation of feature annotation.</text>
</comment>
<organism evidence="9 10">
    <name type="scientific">Scophthalmus maximus</name>
    <name type="common">Turbot</name>
    <name type="synonym">Psetta maxima</name>
    <dbReference type="NCBI Taxonomy" id="52904"/>
    <lineage>
        <taxon>Eukaryota</taxon>
        <taxon>Metazoa</taxon>
        <taxon>Chordata</taxon>
        <taxon>Craniata</taxon>
        <taxon>Vertebrata</taxon>
        <taxon>Euteleostomi</taxon>
        <taxon>Actinopterygii</taxon>
        <taxon>Neopterygii</taxon>
        <taxon>Teleostei</taxon>
        <taxon>Neoteleostei</taxon>
        <taxon>Acanthomorphata</taxon>
        <taxon>Carangaria</taxon>
        <taxon>Pleuronectiformes</taxon>
        <taxon>Pleuronectoidei</taxon>
        <taxon>Scophthalmidae</taxon>
        <taxon>Scophthalmus</taxon>
    </lineage>
</organism>
<dbReference type="EMBL" id="VEVO01000022">
    <property type="protein sequence ID" value="KAF0023140.1"/>
    <property type="molecule type" value="Genomic_DNA"/>
</dbReference>
<dbReference type="Pfam" id="PF23081">
    <property type="entry name" value="HTH_KIF26A_B_1st"/>
    <property type="match status" value="1"/>
</dbReference>
<name>A0A6A4RUU4_SCOMX</name>
<evidence type="ECO:0000256" key="7">
    <source>
        <dbReference type="SAM" id="MobiDB-lite"/>
    </source>
</evidence>
<keyword evidence="4" id="KW-0963">Cytoplasm</keyword>